<feature type="compositionally biased region" description="Basic residues" evidence="1">
    <location>
        <begin position="1"/>
        <end position="26"/>
    </location>
</feature>
<reference evidence="3" key="1">
    <citation type="submission" date="2025-08" db="UniProtKB">
        <authorList>
            <consortium name="RefSeq"/>
        </authorList>
    </citation>
    <scope>IDENTIFICATION</scope>
</reference>
<evidence type="ECO:0000313" key="2">
    <source>
        <dbReference type="Proteomes" id="UP000694906"/>
    </source>
</evidence>
<dbReference type="GeneID" id="101700014"/>
<keyword evidence="2" id="KW-1185">Reference proteome</keyword>
<name>A0AAX6P506_HETGA</name>
<dbReference type="AlphaFoldDB" id="A0AAX6P506"/>
<feature type="compositionally biased region" description="Gly residues" evidence="1">
    <location>
        <begin position="212"/>
        <end position="224"/>
    </location>
</feature>
<feature type="region of interest" description="Disordered" evidence="1">
    <location>
        <begin position="1"/>
        <end position="45"/>
    </location>
</feature>
<dbReference type="RefSeq" id="XP_004844157.1">
    <property type="nucleotide sequence ID" value="XM_004844100.2"/>
</dbReference>
<sequence length="248" mass="26168">MKTRMQGFKRARRRDQRGRRALRLRSRNSPALGRGCCSGSSEGPARITTAGTEWDRDLSLPRAPVLGLSIPTGHETPLPGGRTAPRRSERVLRAKTGKKPKAETGGKVAAWPPATPCSPWQELLRPRDSVVQGLTHSSAPGAVPSPKRRLTVCVVHLAPEAGVRSEPETRTLTWNLTGIAAQNLDQRLSHRPDPFLVPGSVLCRWPGDLATGGVGEGSAGGGGAVPARPPPGSPACGPSPLPELADPC</sequence>
<dbReference type="Proteomes" id="UP000694906">
    <property type="component" value="Unplaced"/>
</dbReference>
<protein>
    <submittedName>
        <fullName evidence="3">Uncharacterized protein LOC101700014 isoform X1</fullName>
    </submittedName>
</protein>
<proteinExistence type="predicted"/>
<organism evidence="2 3">
    <name type="scientific">Heterocephalus glaber</name>
    <name type="common">Naked mole rat</name>
    <dbReference type="NCBI Taxonomy" id="10181"/>
    <lineage>
        <taxon>Eukaryota</taxon>
        <taxon>Metazoa</taxon>
        <taxon>Chordata</taxon>
        <taxon>Craniata</taxon>
        <taxon>Vertebrata</taxon>
        <taxon>Euteleostomi</taxon>
        <taxon>Mammalia</taxon>
        <taxon>Eutheria</taxon>
        <taxon>Euarchontoglires</taxon>
        <taxon>Glires</taxon>
        <taxon>Rodentia</taxon>
        <taxon>Hystricomorpha</taxon>
        <taxon>Bathyergidae</taxon>
        <taxon>Heterocephalus</taxon>
    </lineage>
</organism>
<dbReference type="KEGG" id="hgl:101700014"/>
<feature type="compositionally biased region" description="Pro residues" evidence="1">
    <location>
        <begin position="227"/>
        <end position="241"/>
    </location>
</feature>
<evidence type="ECO:0000313" key="3">
    <source>
        <dbReference type="RefSeq" id="XP_004844157.1"/>
    </source>
</evidence>
<accession>A0AAX6P506</accession>
<evidence type="ECO:0000256" key="1">
    <source>
        <dbReference type="SAM" id="MobiDB-lite"/>
    </source>
</evidence>
<feature type="region of interest" description="Disordered" evidence="1">
    <location>
        <begin position="212"/>
        <end position="248"/>
    </location>
</feature>
<gene>
    <name evidence="3" type="primary">LOC101700014</name>
</gene>
<feature type="region of interest" description="Disordered" evidence="1">
    <location>
        <begin position="67"/>
        <end position="114"/>
    </location>
</feature>